<name>A0A699YVZ0_HAELA</name>
<protein>
    <submittedName>
        <fullName evidence="1">Uncharacterized protein</fullName>
    </submittedName>
</protein>
<gene>
    <name evidence="1" type="ORF">HaLaN_09235</name>
</gene>
<organism evidence="1 2">
    <name type="scientific">Haematococcus lacustris</name>
    <name type="common">Green alga</name>
    <name type="synonym">Haematococcus pluvialis</name>
    <dbReference type="NCBI Taxonomy" id="44745"/>
    <lineage>
        <taxon>Eukaryota</taxon>
        <taxon>Viridiplantae</taxon>
        <taxon>Chlorophyta</taxon>
        <taxon>core chlorophytes</taxon>
        <taxon>Chlorophyceae</taxon>
        <taxon>CS clade</taxon>
        <taxon>Chlamydomonadales</taxon>
        <taxon>Haematococcaceae</taxon>
        <taxon>Haematococcus</taxon>
    </lineage>
</organism>
<keyword evidence="2" id="KW-1185">Reference proteome</keyword>
<dbReference type="EMBL" id="BLLF01000604">
    <property type="protein sequence ID" value="GFH13365.1"/>
    <property type="molecule type" value="Genomic_DNA"/>
</dbReference>
<dbReference type="Proteomes" id="UP000485058">
    <property type="component" value="Unassembled WGS sequence"/>
</dbReference>
<reference evidence="1 2" key="1">
    <citation type="submission" date="2020-02" db="EMBL/GenBank/DDBJ databases">
        <title>Draft genome sequence of Haematococcus lacustris strain NIES-144.</title>
        <authorList>
            <person name="Morimoto D."/>
            <person name="Nakagawa S."/>
            <person name="Yoshida T."/>
            <person name="Sawayama S."/>
        </authorList>
    </citation>
    <scope>NUCLEOTIDE SEQUENCE [LARGE SCALE GENOMIC DNA]</scope>
    <source>
        <strain evidence="1 2">NIES-144</strain>
    </source>
</reference>
<accession>A0A699YVZ0</accession>
<evidence type="ECO:0000313" key="2">
    <source>
        <dbReference type="Proteomes" id="UP000485058"/>
    </source>
</evidence>
<comment type="caution">
    <text evidence="1">The sequence shown here is derived from an EMBL/GenBank/DDBJ whole genome shotgun (WGS) entry which is preliminary data.</text>
</comment>
<sequence length="56" mass="6621">MVNPVPRQALRLAHRKQNVYLDDTYGLQQLWWALSMGRYDFAKQVVIFLRRAGIDT</sequence>
<evidence type="ECO:0000313" key="1">
    <source>
        <dbReference type="EMBL" id="GFH13365.1"/>
    </source>
</evidence>
<dbReference type="AlphaFoldDB" id="A0A699YVZ0"/>
<proteinExistence type="predicted"/>